<feature type="compositionally biased region" description="Low complexity" evidence="1">
    <location>
        <begin position="292"/>
        <end position="358"/>
    </location>
</feature>
<evidence type="ECO:0008006" key="5">
    <source>
        <dbReference type="Google" id="ProtNLM"/>
    </source>
</evidence>
<feature type="compositionally biased region" description="Polar residues" evidence="1">
    <location>
        <begin position="252"/>
        <end position="275"/>
    </location>
</feature>
<dbReference type="OrthoDB" id="939585at2"/>
<evidence type="ECO:0000256" key="1">
    <source>
        <dbReference type="SAM" id="MobiDB-lite"/>
    </source>
</evidence>
<feature type="compositionally biased region" description="Low complexity" evidence="1">
    <location>
        <begin position="365"/>
        <end position="391"/>
    </location>
</feature>
<keyword evidence="4" id="KW-1185">Reference proteome</keyword>
<feature type="signal peptide" evidence="2">
    <location>
        <begin position="1"/>
        <end position="23"/>
    </location>
</feature>
<dbReference type="Proteomes" id="UP000243887">
    <property type="component" value="Unassembled WGS sequence"/>
</dbReference>
<gene>
    <name evidence="3" type="ORF">SAMN04487893_10823</name>
</gene>
<feature type="compositionally biased region" description="Basic and acidic residues" evidence="1">
    <location>
        <begin position="211"/>
        <end position="224"/>
    </location>
</feature>
<accession>A0A1I3RKF5</accession>
<evidence type="ECO:0000313" key="3">
    <source>
        <dbReference type="EMBL" id="SFJ45646.1"/>
    </source>
</evidence>
<feature type="compositionally biased region" description="Low complexity" evidence="1">
    <location>
        <begin position="398"/>
        <end position="420"/>
    </location>
</feature>
<proteinExistence type="predicted"/>
<dbReference type="RefSeq" id="WP_090679031.1">
    <property type="nucleotide sequence ID" value="NZ_FORU01000008.1"/>
</dbReference>
<name>A0A1I3RKF5_9FLAO</name>
<organism evidence="3 4">
    <name type="scientific">Myroides guanonis</name>
    <dbReference type="NCBI Taxonomy" id="1150112"/>
    <lineage>
        <taxon>Bacteria</taxon>
        <taxon>Pseudomonadati</taxon>
        <taxon>Bacteroidota</taxon>
        <taxon>Flavobacteriia</taxon>
        <taxon>Flavobacteriales</taxon>
        <taxon>Flavobacteriaceae</taxon>
        <taxon>Myroides</taxon>
    </lineage>
</organism>
<reference evidence="4" key="1">
    <citation type="submission" date="2016-10" db="EMBL/GenBank/DDBJ databases">
        <authorList>
            <person name="Varghese N."/>
            <person name="Submissions S."/>
        </authorList>
    </citation>
    <scope>NUCLEOTIDE SEQUENCE [LARGE SCALE GENOMIC DNA]</scope>
    <source>
        <strain evidence="4">DSM 26542</strain>
    </source>
</reference>
<protein>
    <recommendedName>
        <fullName evidence="5">EF-hand domain-containing protein</fullName>
    </recommendedName>
</protein>
<keyword evidence="2" id="KW-0732">Signal</keyword>
<feature type="compositionally biased region" description="Low complexity" evidence="1">
    <location>
        <begin position="227"/>
        <end position="239"/>
    </location>
</feature>
<evidence type="ECO:0000313" key="4">
    <source>
        <dbReference type="Proteomes" id="UP000243887"/>
    </source>
</evidence>
<feature type="chain" id="PRO_5017464880" description="EF-hand domain-containing protein" evidence="2">
    <location>
        <begin position="24"/>
        <end position="420"/>
    </location>
</feature>
<dbReference type="EMBL" id="FORU01000008">
    <property type="protein sequence ID" value="SFJ45646.1"/>
    <property type="molecule type" value="Genomic_DNA"/>
</dbReference>
<sequence>MVRFRYFSILVGLLFCVSTFAQQATVTAKNYDISDNLDLQAVASVFGDSKDLADFEFRLNDPEMRLSNLDLNRDGYVDYLRVIEAVEGKTHLIVIQAVLGQDVFQDVATIEVEKDRRNQVQVQVVGNSYIYGDNYIYEPVYVHTPSMFSFFWSSGYSPYRSSWYWNYYPTYYSYWQPYPVYTYIDHVHVHVNRNNRYVYATNRRSSRAVRMHREVRSNAYERDYPQNSFSNRNSNVSNRYALEQSRGVESGRNPSNSTSNRGQGVSSGRNVNRVNGDSGYRRGAATTEGNFNSSSRTSNRVQSSSDRGSSSRGTINSSSNSTVSPRATNSSRATSSPRATSSQRATNVSSNRVNNVSSQPARIQRSSTPMSNSTSRSSSTINRSSNTNFNSGRTSAPSSRGAGSTNTSSRGNGNSGRSSR</sequence>
<dbReference type="AlphaFoldDB" id="A0A1I3RKF5"/>
<dbReference type="STRING" id="1150112.SAMN04487893_10823"/>
<feature type="region of interest" description="Disordered" evidence="1">
    <location>
        <begin position="208"/>
        <end position="420"/>
    </location>
</feature>
<evidence type="ECO:0000256" key="2">
    <source>
        <dbReference type="SAM" id="SignalP"/>
    </source>
</evidence>